<dbReference type="FunFam" id="3.40.50.300:FF:000948">
    <property type="entry name" value="Thymidine kinase"/>
    <property type="match status" value="1"/>
</dbReference>
<dbReference type="GO" id="GO:0046872">
    <property type="term" value="F:metal ion binding"/>
    <property type="evidence" value="ECO:0007669"/>
    <property type="project" value="UniProtKB-KW"/>
</dbReference>
<evidence type="ECO:0000256" key="5">
    <source>
        <dbReference type="ARBA" id="ARBA00022723"/>
    </source>
</evidence>
<comment type="caution">
    <text evidence="13">The sequence shown here is derived from an EMBL/GenBank/DDBJ whole genome shotgun (WGS) entry which is preliminary data.</text>
</comment>
<comment type="catalytic activity">
    <reaction evidence="10 11">
        <text>thymidine + ATP = dTMP + ADP + H(+)</text>
        <dbReference type="Rhea" id="RHEA:19129"/>
        <dbReference type="ChEBI" id="CHEBI:15378"/>
        <dbReference type="ChEBI" id="CHEBI:17748"/>
        <dbReference type="ChEBI" id="CHEBI:30616"/>
        <dbReference type="ChEBI" id="CHEBI:63528"/>
        <dbReference type="ChEBI" id="CHEBI:456216"/>
        <dbReference type="EC" id="2.7.1.21"/>
    </reaction>
</comment>
<dbReference type="Gene3D" id="3.40.50.300">
    <property type="entry name" value="P-loop containing nucleotide triphosphate hydrolases"/>
    <property type="match status" value="1"/>
</dbReference>
<dbReference type="PANTHER" id="PTHR11441">
    <property type="entry name" value="THYMIDINE KINASE"/>
    <property type="match status" value="1"/>
</dbReference>
<keyword evidence="7 11" id="KW-0418">Kinase</keyword>
<reference evidence="13" key="1">
    <citation type="submission" date="2019-12" db="EMBL/GenBank/DDBJ databases">
        <authorList>
            <person name="Scholes J."/>
        </authorList>
    </citation>
    <scope>NUCLEOTIDE SEQUENCE</scope>
</reference>
<keyword evidence="8" id="KW-0862">Zinc</keyword>
<dbReference type="GO" id="GO:0005524">
    <property type="term" value="F:ATP binding"/>
    <property type="evidence" value="ECO:0007669"/>
    <property type="project" value="UniProtKB-KW"/>
</dbReference>
<protein>
    <recommendedName>
        <fullName evidence="2 11">Thymidine kinase</fullName>
        <ecNumber evidence="2 11">2.7.1.21</ecNumber>
    </recommendedName>
</protein>
<name>A0A9N7R7W2_STRHE</name>
<evidence type="ECO:0000256" key="7">
    <source>
        <dbReference type="ARBA" id="ARBA00022777"/>
    </source>
</evidence>
<dbReference type="InterPro" id="IPR027417">
    <property type="entry name" value="P-loop_NTPase"/>
</dbReference>
<evidence type="ECO:0000256" key="11">
    <source>
        <dbReference type="RuleBase" id="RU000544"/>
    </source>
</evidence>
<evidence type="ECO:0000256" key="4">
    <source>
        <dbReference type="ARBA" id="ARBA00022679"/>
    </source>
</evidence>
<comment type="similarity">
    <text evidence="1 12">Belongs to the thymidine kinase family.</text>
</comment>
<keyword evidence="4 11" id="KW-0808">Transferase</keyword>
<evidence type="ECO:0000313" key="13">
    <source>
        <dbReference type="EMBL" id="CAA0815426.1"/>
    </source>
</evidence>
<keyword evidence="9 11" id="KW-0067">ATP-binding</keyword>
<keyword evidence="5" id="KW-0479">Metal-binding</keyword>
<dbReference type="Proteomes" id="UP001153555">
    <property type="component" value="Unassembled WGS sequence"/>
</dbReference>
<organism evidence="13 14">
    <name type="scientific">Striga hermonthica</name>
    <name type="common">Purple witchweed</name>
    <name type="synonym">Buchnera hermonthica</name>
    <dbReference type="NCBI Taxonomy" id="68872"/>
    <lineage>
        <taxon>Eukaryota</taxon>
        <taxon>Viridiplantae</taxon>
        <taxon>Streptophyta</taxon>
        <taxon>Embryophyta</taxon>
        <taxon>Tracheophyta</taxon>
        <taxon>Spermatophyta</taxon>
        <taxon>Magnoliopsida</taxon>
        <taxon>eudicotyledons</taxon>
        <taxon>Gunneridae</taxon>
        <taxon>Pentapetalae</taxon>
        <taxon>asterids</taxon>
        <taxon>lamiids</taxon>
        <taxon>Lamiales</taxon>
        <taxon>Orobanchaceae</taxon>
        <taxon>Buchnereae</taxon>
        <taxon>Striga</taxon>
    </lineage>
</organism>
<accession>A0A9N7R7W2</accession>
<keyword evidence="3 11" id="KW-0237">DNA synthesis</keyword>
<dbReference type="EMBL" id="CACSLK010012531">
    <property type="protein sequence ID" value="CAA0815426.1"/>
    <property type="molecule type" value="Genomic_DNA"/>
</dbReference>
<gene>
    <name evidence="13" type="ORF">SHERM_15451</name>
</gene>
<dbReference type="Pfam" id="PF00265">
    <property type="entry name" value="TK"/>
    <property type="match status" value="1"/>
</dbReference>
<dbReference type="GO" id="GO:0004797">
    <property type="term" value="F:thymidine kinase activity"/>
    <property type="evidence" value="ECO:0007669"/>
    <property type="project" value="UniProtKB-EC"/>
</dbReference>
<evidence type="ECO:0000256" key="8">
    <source>
        <dbReference type="ARBA" id="ARBA00022833"/>
    </source>
</evidence>
<evidence type="ECO:0000256" key="10">
    <source>
        <dbReference type="ARBA" id="ARBA00048254"/>
    </source>
</evidence>
<keyword evidence="6 11" id="KW-0547">Nucleotide-binding</keyword>
<dbReference type="SUPFAM" id="SSF52540">
    <property type="entry name" value="P-loop containing nucleoside triphosphate hydrolases"/>
    <property type="match status" value="1"/>
</dbReference>
<sequence>MHYKTVRRISLSNVIGYRIFSQSVAIIKSNKDARYGLDSIVTHDVEKLPCLPLADLSSFQEQLGAEEYAKLQVIGIDEAQFFGDLHNFCCKASDRDGKTVIVAGLDGDYLSGQVVKEAEKAVIGSKSMQISSVLEMFSDYR</sequence>
<dbReference type="InterPro" id="IPR001267">
    <property type="entry name" value="Thymidine_kinase"/>
</dbReference>
<evidence type="ECO:0000256" key="3">
    <source>
        <dbReference type="ARBA" id="ARBA00022634"/>
    </source>
</evidence>
<dbReference type="EC" id="2.7.1.21" evidence="2 11"/>
<dbReference type="PANTHER" id="PTHR11441:SF0">
    <property type="entry name" value="THYMIDINE KINASE, CYTOSOLIC"/>
    <property type="match status" value="1"/>
</dbReference>
<proteinExistence type="inferred from homology"/>
<dbReference type="GO" id="GO:0071897">
    <property type="term" value="P:DNA biosynthetic process"/>
    <property type="evidence" value="ECO:0007669"/>
    <property type="project" value="UniProtKB-KW"/>
</dbReference>
<evidence type="ECO:0000256" key="2">
    <source>
        <dbReference type="ARBA" id="ARBA00012118"/>
    </source>
</evidence>
<evidence type="ECO:0000256" key="9">
    <source>
        <dbReference type="ARBA" id="ARBA00022840"/>
    </source>
</evidence>
<evidence type="ECO:0000313" key="14">
    <source>
        <dbReference type="Proteomes" id="UP001153555"/>
    </source>
</evidence>
<evidence type="ECO:0000256" key="12">
    <source>
        <dbReference type="RuleBase" id="RU004165"/>
    </source>
</evidence>
<dbReference type="AlphaFoldDB" id="A0A9N7R7W2"/>
<evidence type="ECO:0000256" key="6">
    <source>
        <dbReference type="ARBA" id="ARBA00022741"/>
    </source>
</evidence>
<dbReference type="GO" id="GO:0046104">
    <property type="term" value="P:thymidine metabolic process"/>
    <property type="evidence" value="ECO:0007669"/>
    <property type="project" value="TreeGrafter"/>
</dbReference>
<keyword evidence="14" id="KW-1185">Reference proteome</keyword>
<dbReference type="OrthoDB" id="439028at2759"/>
<evidence type="ECO:0000256" key="1">
    <source>
        <dbReference type="ARBA" id="ARBA00007587"/>
    </source>
</evidence>